<dbReference type="SUPFAM" id="SSF51658">
    <property type="entry name" value="Xylose isomerase-like"/>
    <property type="match status" value="1"/>
</dbReference>
<dbReference type="AlphaFoldDB" id="A0A916VZ95"/>
<proteinExistence type="predicted"/>
<dbReference type="InterPro" id="IPR036237">
    <property type="entry name" value="Xyl_isomerase-like_sf"/>
</dbReference>
<dbReference type="RefSeq" id="WP_127072118.1">
    <property type="nucleotide sequence ID" value="NZ_BMKB01000004.1"/>
</dbReference>
<dbReference type="InterPro" id="IPR013022">
    <property type="entry name" value="Xyl_isomerase-like_TIM-brl"/>
</dbReference>
<evidence type="ECO:0000313" key="3">
    <source>
        <dbReference type="Proteomes" id="UP000596977"/>
    </source>
</evidence>
<comment type="caution">
    <text evidence="2">The sequence shown here is derived from an EMBL/GenBank/DDBJ whole genome shotgun (WGS) entry which is preliminary data.</text>
</comment>
<dbReference type="PANTHER" id="PTHR12110:SF41">
    <property type="entry name" value="INOSOSE DEHYDRATASE"/>
    <property type="match status" value="1"/>
</dbReference>
<dbReference type="Gene3D" id="3.20.20.150">
    <property type="entry name" value="Divalent-metal-dependent TIM barrel enzymes"/>
    <property type="match status" value="1"/>
</dbReference>
<accession>A0A916VZ95</accession>
<dbReference type="OrthoDB" id="9804047at2"/>
<feature type="domain" description="Xylose isomerase-like TIM barrel" evidence="1">
    <location>
        <begin position="28"/>
        <end position="282"/>
    </location>
</feature>
<name>A0A916VZ95_9HYPH</name>
<dbReference type="Pfam" id="PF01261">
    <property type="entry name" value="AP_endonuc_2"/>
    <property type="match status" value="1"/>
</dbReference>
<sequence>MTLIANAPCSWGIFYPENNRFTPDQYLDQLVAAGYHATELGPFGFLPTDAGELVETLERRKLSLVGSVHVHTFSVPDSANDLFRTLDELAALLRGAGASHLVLMDEGNVYPDDAIGDLDAQGWRAMLGTIEEARKRIEGEHGLTVSFHPHVATAIEHEHQIDRLLDGTDISLCFDTGHHAFWDQDPLAYMEKVWERIAYMHLKNVDAAVRQQVLDGTLGVRKSFARGVMCPLPDGVIDIGAVMDMLETRGFSGPVVVEQDPSDDPALEPHRLARRNIEFLADLIEKAAQ</sequence>
<dbReference type="EMBL" id="BMKB01000004">
    <property type="protein sequence ID" value="GGA55044.1"/>
    <property type="molecule type" value="Genomic_DNA"/>
</dbReference>
<evidence type="ECO:0000313" key="2">
    <source>
        <dbReference type="EMBL" id="GGA55044.1"/>
    </source>
</evidence>
<gene>
    <name evidence="2" type="ORF">GCM10011499_26500</name>
</gene>
<dbReference type="InterPro" id="IPR050312">
    <property type="entry name" value="IolE/XylAMocC-like"/>
</dbReference>
<dbReference type="PANTHER" id="PTHR12110">
    <property type="entry name" value="HYDROXYPYRUVATE ISOMERASE"/>
    <property type="match status" value="1"/>
</dbReference>
<protein>
    <recommendedName>
        <fullName evidence="1">Xylose isomerase-like TIM barrel domain-containing protein</fullName>
    </recommendedName>
</protein>
<reference evidence="2 3" key="1">
    <citation type="journal article" date="2014" name="Int. J. Syst. Evol. Microbiol.">
        <title>Complete genome sequence of Corynebacterium casei LMG S-19264T (=DSM 44701T), isolated from a smear-ripened cheese.</title>
        <authorList>
            <consortium name="US DOE Joint Genome Institute (JGI-PGF)"/>
            <person name="Walter F."/>
            <person name="Albersmeier A."/>
            <person name="Kalinowski J."/>
            <person name="Ruckert C."/>
        </authorList>
    </citation>
    <scope>NUCLEOTIDE SEQUENCE [LARGE SCALE GENOMIC DNA]</scope>
    <source>
        <strain evidence="2 3">CGMCC 1.15896</strain>
    </source>
</reference>
<evidence type="ECO:0000259" key="1">
    <source>
        <dbReference type="Pfam" id="PF01261"/>
    </source>
</evidence>
<keyword evidence="3" id="KW-1185">Reference proteome</keyword>
<dbReference type="Proteomes" id="UP000596977">
    <property type="component" value="Unassembled WGS sequence"/>
</dbReference>
<organism evidence="2 3">
    <name type="scientific">Pelagibacterium lentulum</name>
    <dbReference type="NCBI Taxonomy" id="2029865"/>
    <lineage>
        <taxon>Bacteria</taxon>
        <taxon>Pseudomonadati</taxon>
        <taxon>Pseudomonadota</taxon>
        <taxon>Alphaproteobacteria</taxon>
        <taxon>Hyphomicrobiales</taxon>
        <taxon>Devosiaceae</taxon>
        <taxon>Pelagibacterium</taxon>
    </lineage>
</organism>